<dbReference type="Proteomes" id="UP001367508">
    <property type="component" value="Unassembled WGS sequence"/>
</dbReference>
<protein>
    <submittedName>
        <fullName evidence="7">Uncharacterized protein</fullName>
    </submittedName>
</protein>
<evidence type="ECO:0000313" key="8">
    <source>
        <dbReference type="Proteomes" id="UP001367508"/>
    </source>
</evidence>
<dbReference type="EMBL" id="JAYMYQ010000008">
    <property type="protein sequence ID" value="KAK7315298.1"/>
    <property type="molecule type" value="Genomic_DNA"/>
</dbReference>
<feature type="transmembrane region" description="Helical" evidence="6">
    <location>
        <begin position="143"/>
        <end position="162"/>
    </location>
</feature>
<dbReference type="GO" id="GO:0005384">
    <property type="term" value="F:manganese ion transmembrane transporter activity"/>
    <property type="evidence" value="ECO:0007669"/>
    <property type="project" value="TreeGrafter"/>
</dbReference>
<keyword evidence="4 6" id="KW-1133">Transmembrane helix</keyword>
<dbReference type="GO" id="GO:0042742">
    <property type="term" value="P:defense response to bacterium"/>
    <property type="evidence" value="ECO:0007669"/>
    <property type="project" value="TreeGrafter"/>
</dbReference>
<evidence type="ECO:0000256" key="1">
    <source>
        <dbReference type="ARBA" id="ARBA00004141"/>
    </source>
</evidence>
<sequence length="204" mass="22336">MQVRSLILIAGRTRVIESHSFGEARPSGKERLLGILVLKLNSRTIQQDVGVVDYLVMPHNVSLHSALVQSSIGLVNAGQYLQETCGGGLFPILYMGYWVISGSQSSTRIGAYAGCQPQIPFSLIPILYLVSKEQTMGSFRIDIVLEPISWLVATLVIVINGYRLLKFFNVEVNGVILGIVVGAITTAYVAFVINLVWRAITFLP</sequence>
<dbReference type="GO" id="GO:2000379">
    <property type="term" value="P:positive regulation of reactive oxygen species metabolic process"/>
    <property type="evidence" value="ECO:0007669"/>
    <property type="project" value="TreeGrafter"/>
</dbReference>
<proteinExistence type="inferred from homology"/>
<evidence type="ECO:0000313" key="7">
    <source>
        <dbReference type="EMBL" id="KAK7315298.1"/>
    </source>
</evidence>
<dbReference type="AlphaFoldDB" id="A0AAN9KFG4"/>
<keyword evidence="8" id="KW-1185">Reference proteome</keyword>
<comment type="similarity">
    <text evidence="2">Belongs to the NRAMP (TC 2.A.55) family.</text>
</comment>
<dbReference type="GO" id="GO:0005774">
    <property type="term" value="C:vacuolar membrane"/>
    <property type="evidence" value="ECO:0007669"/>
    <property type="project" value="TreeGrafter"/>
</dbReference>
<evidence type="ECO:0000256" key="4">
    <source>
        <dbReference type="ARBA" id="ARBA00022989"/>
    </source>
</evidence>
<evidence type="ECO:0000256" key="3">
    <source>
        <dbReference type="ARBA" id="ARBA00022692"/>
    </source>
</evidence>
<dbReference type="PANTHER" id="PTHR11706:SF109">
    <property type="entry name" value="METAL TRANSPORTER NRAMP3"/>
    <property type="match status" value="1"/>
</dbReference>
<gene>
    <name evidence="7" type="ORF">VNO77_33838</name>
</gene>
<dbReference type="GO" id="GO:0015086">
    <property type="term" value="F:cadmium ion transmembrane transporter activity"/>
    <property type="evidence" value="ECO:0007669"/>
    <property type="project" value="TreeGrafter"/>
</dbReference>
<comment type="subcellular location">
    <subcellularLocation>
        <location evidence="1">Membrane</location>
        <topology evidence="1">Multi-pass membrane protein</topology>
    </subcellularLocation>
</comment>
<evidence type="ECO:0000256" key="5">
    <source>
        <dbReference type="ARBA" id="ARBA00023136"/>
    </source>
</evidence>
<dbReference type="GO" id="GO:0034755">
    <property type="term" value="P:iron ion transmembrane transport"/>
    <property type="evidence" value="ECO:0007669"/>
    <property type="project" value="TreeGrafter"/>
</dbReference>
<reference evidence="7 8" key="1">
    <citation type="submission" date="2024-01" db="EMBL/GenBank/DDBJ databases">
        <title>The genomes of 5 underutilized Papilionoideae crops provide insights into root nodulation and disease resistanc.</title>
        <authorList>
            <person name="Jiang F."/>
        </authorList>
    </citation>
    <scope>NUCLEOTIDE SEQUENCE [LARGE SCALE GENOMIC DNA]</scope>
    <source>
        <strain evidence="7">LVBAO_FW01</strain>
        <tissue evidence="7">Leaves</tissue>
    </source>
</reference>
<organism evidence="7 8">
    <name type="scientific">Canavalia gladiata</name>
    <name type="common">Sword bean</name>
    <name type="synonym">Dolichos gladiatus</name>
    <dbReference type="NCBI Taxonomy" id="3824"/>
    <lineage>
        <taxon>Eukaryota</taxon>
        <taxon>Viridiplantae</taxon>
        <taxon>Streptophyta</taxon>
        <taxon>Embryophyta</taxon>
        <taxon>Tracheophyta</taxon>
        <taxon>Spermatophyta</taxon>
        <taxon>Magnoliopsida</taxon>
        <taxon>eudicotyledons</taxon>
        <taxon>Gunneridae</taxon>
        <taxon>Pentapetalae</taxon>
        <taxon>rosids</taxon>
        <taxon>fabids</taxon>
        <taxon>Fabales</taxon>
        <taxon>Fabaceae</taxon>
        <taxon>Papilionoideae</taxon>
        <taxon>50 kb inversion clade</taxon>
        <taxon>NPAAA clade</taxon>
        <taxon>indigoferoid/millettioid clade</taxon>
        <taxon>Phaseoleae</taxon>
        <taxon>Canavalia</taxon>
    </lineage>
</organism>
<evidence type="ECO:0000256" key="2">
    <source>
        <dbReference type="ARBA" id="ARBA00009965"/>
    </source>
</evidence>
<dbReference type="PANTHER" id="PTHR11706">
    <property type="entry name" value="SOLUTE CARRIER PROTEIN FAMILY 11 MEMBER"/>
    <property type="match status" value="1"/>
</dbReference>
<comment type="caution">
    <text evidence="7">The sequence shown here is derived from an EMBL/GenBank/DDBJ whole genome shotgun (WGS) entry which is preliminary data.</text>
</comment>
<keyword evidence="5 6" id="KW-0472">Membrane</keyword>
<dbReference type="InterPro" id="IPR001046">
    <property type="entry name" value="NRAMP_fam"/>
</dbReference>
<feature type="transmembrane region" description="Helical" evidence="6">
    <location>
        <begin position="174"/>
        <end position="197"/>
    </location>
</feature>
<evidence type="ECO:0000256" key="6">
    <source>
        <dbReference type="SAM" id="Phobius"/>
    </source>
</evidence>
<name>A0AAN9KFG4_CANGL</name>
<accession>A0AAN9KFG4</accession>
<keyword evidence="3 6" id="KW-0812">Transmembrane</keyword>
<dbReference type="PRINTS" id="PR00447">
    <property type="entry name" value="NATRESASSCMP"/>
</dbReference>